<proteinExistence type="predicted"/>
<reference evidence="2 3" key="1">
    <citation type="submission" date="2021-06" db="EMBL/GenBank/DDBJ databases">
        <title>50 bacteria genomes isolated from Dapeng, Shenzhen, China.</title>
        <authorList>
            <person name="Zheng W."/>
            <person name="Yu S."/>
            <person name="Huang Y."/>
        </authorList>
    </citation>
    <scope>NUCLEOTIDE SEQUENCE [LARGE SCALE GENOMIC DNA]</scope>
    <source>
        <strain evidence="2 3">DP1N14-2</strain>
    </source>
</reference>
<dbReference type="InterPro" id="IPR027304">
    <property type="entry name" value="Trigger_fact/SurA_dom_sf"/>
</dbReference>
<dbReference type="EMBL" id="JAHVJA010000008">
    <property type="protein sequence ID" value="MBY6141029.1"/>
    <property type="molecule type" value="Genomic_DNA"/>
</dbReference>
<dbReference type="SUPFAM" id="SSF109998">
    <property type="entry name" value="Triger factor/SurA peptide-binding domain-like"/>
    <property type="match status" value="1"/>
</dbReference>
<evidence type="ECO:0000313" key="3">
    <source>
        <dbReference type="Proteomes" id="UP000766629"/>
    </source>
</evidence>
<comment type="caution">
    <text evidence="2">The sequence shown here is derived from an EMBL/GenBank/DDBJ whole genome shotgun (WGS) entry which is preliminary data.</text>
</comment>
<accession>A0ABS7NIJ6</accession>
<protein>
    <submittedName>
        <fullName evidence="2">TfuA domain protein, core</fullName>
    </submittedName>
</protein>
<name>A0ABS7NIJ6_9RHOB</name>
<sequence>MTTVVFAGPTIGAKDVQALLPGAIVLPPASQGDIYRSAVQGAKVIGLIDGYFEGVPSVWHKEILWAMEQGIAVFGSASMGALRAAELSGFGMIGIGRIYEAYASGAICDDDEVAVLHSPAELGFAPLSEPMVSIRATVEGAAREGVLDGEQAEAVLQAAKTRFYQQRTWKQILADMPEAPWKDRFSDWIATGTVDAKREDAQEMLVRMAAFPDAKSRAFGEAHEPMERTLAWQELEHRIAAQGGTLQDADRQVLDELRLTPERFAAIQAKAALRLLALNEARKAGLQAGRQTILAQINRHRQALGLFRSKELQNWLQENGLTVEDYEAELAEAALAGAAVSALQTDLEPHFLAELRQTGAYAGLKSRAAAKQHLVAGNAQPGGASPDAVRLQLILWYFETCLKRGVPEELGAYALSIGLDGTDEFFELIRREFMYHHTGKTQPAPDSGHEAGQDG</sequence>
<feature type="domain" description="TfuA-like core" evidence="1">
    <location>
        <begin position="49"/>
        <end position="168"/>
    </location>
</feature>
<dbReference type="Proteomes" id="UP000766629">
    <property type="component" value="Unassembled WGS sequence"/>
</dbReference>
<dbReference type="Pfam" id="PF07812">
    <property type="entry name" value="TfuA"/>
    <property type="match status" value="1"/>
</dbReference>
<evidence type="ECO:0000259" key="1">
    <source>
        <dbReference type="Pfam" id="PF07812"/>
    </source>
</evidence>
<evidence type="ECO:0000313" key="2">
    <source>
        <dbReference type="EMBL" id="MBY6141029.1"/>
    </source>
</evidence>
<gene>
    <name evidence="2" type="ORF">KUV26_16440</name>
</gene>
<organism evidence="2 3">
    <name type="scientific">Leisingera daeponensis</name>
    <dbReference type="NCBI Taxonomy" id="405746"/>
    <lineage>
        <taxon>Bacteria</taxon>
        <taxon>Pseudomonadati</taxon>
        <taxon>Pseudomonadota</taxon>
        <taxon>Alphaproteobacteria</taxon>
        <taxon>Rhodobacterales</taxon>
        <taxon>Roseobacteraceae</taxon>
        <taxon>Leisingera</taxon>
    </lineage>
</organism>
<keyword evidence="3" id="KW-1185">Reference proteome</keyword>
<dbReference type="InterPro" id="IPR012924">
    <property type="entry name" value="TfuA_core"/>
</dbReference>